<dbReference type="SUPFAM" id="SSF52047">
    <property type="entry name" value="RNI-like"/>
    <property type="match status" value="1"/>
</dbReference>
<dbReference type="Proteomes" id="UP000567179">
    <property type="component" value="Unassembled WGS sequence"/>
</dbReference>
<dbReference type="PANTHER" id="PTHR38926:SF72">
    <property type="entry name" value="IM:7136021-RELATED"/>
    <property type="match status" value="1"/>
</dbReference>
<dbReference type="OrthoDB" id="2423701at2759"/>
<organism evidence="1 2">
    <name type="scientific">Psilocybe cf. subviscida</name>
    <dbReference type="NCBI Taxonomy" id="2480587"/>
    <lineage>
        <taxon>Eukaryota</taxon>
        <taxon>Fungi</taxon>
        <taxon>Dikarya</taxon>
        <taxon>Basidiomycota</taxon>
        <taxon>Agaricomycotina</taxon>
        <taxon>Agaricomycetes</taxon>
        <taxon>Agaricomycetidae</taxon>
        <taxon>Agaricales</taxon>
        <taxon>Agaricineae</taxon>
        <taxon>Strophariaceae</taxon>
        <taxon>Psilocybe</taxon>
    </lineage>
</organism>
<evidence type="ECO:0000313" key="1">
    <source>
        <dbReference type="EMBL" id="KAF5314889.1"/>
    </source>
</evidence>
<name>A0A8H5B1N0_9AGAR</name>
<gene>
    <name evidence="1" type="ORF">D9619_006960</name>
</gene>
<evidence type="ECO:0008006" key="3">
    <source>
        <dbReference type="Google" id="ProtNLM"/>
    </source>
</evidence>
<dbReference type="InterPro" id="IPR032675">
    <property type="entry name" value="LRR_dom_sf"/>
</dbReference>
<comment type="caution">
    <text evidence="1">The sequence shown here is derived from an EMBL/GenBank/DDBJ whole genome shotgun (WGS) entry which is preliminary data.</text>
</comment>
<reference evidence="1 2" key="1">
    <citation type="journal article" date="2020" name="ISME J.">
        <title>Uncovering the hidden diversity of litter-decomposition mechanisms in mushroom-forming fungi.</title>
        <authorList>
            <person name="Floudas D."/>
            <person name="Bentzer J."/>
            <person name="Ahren D."/>
            <person name="Johansson T."/>
            <person name="Persson P."/>
            <person name="Tunlid A."/>
        </authorList>
    </citation>
    <scope>NUCLEOTIDE SEQUENCE [LARGE SCALE GENOMIC DNA]</scope>
    <source>
        <strain evidence="1 2">CBS 101986</strain>
    </source>
</reference>
<dbReference type="PANTHER" id="PTHR38926">
    <property type="entry name" value="F-BOX DOMAIN CONTAINING PROTEIN, EXPRESSED"/>
    <property type="match status" value="1"/>
</dbReference>
<dbReference type="AlphaFoldDB" id="A0A8H5B1N0"/>
<evidence type="ECO:0000313" key="2">
    <source>
        <dbReference type="Proteomes" id="UP000567179"/>
    </source>
</evidence>
<protein>
    <recommendedName>
        <fullName evidence="3">F-box domain-containing protein</fullName>
    </recommendedName>
</protein>
<dbReference type="SUPFAM" id="SSF48452">
    <property type="entry name" value="TPR-like"/>
    <property type="match status" value="1"/>
</dbReference>
<dbReference type="Gene3D" id="1.25.40.10">
    <property type="entry name" value="Tetratricopeptide repeat domain"/>
    <property type="match status" value="1"/>
</dbReference>
<dbReference type="InterPro" id="IPR011990">
    <property type="entry name" value="TPR-like_helical_dom_sf"/>
</dbReference>
<proteinExistence type="predicted"/>
<dbReference type="Gene3D" id="3.80.10.10">
    <property type="entry name" value="Ribonuclease Inhibitor"/>
    <property type="match status" value="1"/>
</dbReference>
<accession>A0A8H5B1N0</accession>
<keyword evidence="2" id="KW-1185">Reference proteome</keyword>
<dbReference type="EMBL" id="JAACJJ010000043">
    <property type="protein sequence ID" value="KAF5314889.1"/>
    <property type="molecule type" value="Genomic_DNA"/>
</dbReference>
<sequence>MVLKAVSTSSQPSYQVLDTRAAVYTKLGRPKDALKDAKATIEAAPERWQGYARAARLFLTSKKIDASNTMIKLAIEKLKEEDAGRRASLLALQTEIEEAARRADDRRRRYTNHSANLPLEIFGEIAATVIQEKRNAFIAMSHVCKSWRTAIHNMPLLWDTLVLTGRHTRRRAALWLEMSQGNIRELDIREEATLIPEFPSVCLKGLKWEGIRVFKTERWDPQDYLISIGRPDGLEKINHLDVAFWQSVGFPILLESYQHLTDLSLRTIKLPVPMLENIAGSVTTLKSLTLQDVVCDVLFLDVLTFIDLIKANHSLENLYVENTNIGIGYLNKDVCLDHIRSLTLRKMSEISFLKACLPGLRTLHVENSFSKLAPFLRQLASDVQTMPSLITTLVLRSCPLETNLLIEVVQHLHELQKLEISNVAHTANLVTEALAASYVARPTDIPAGPLICPKLTDVNFSGCSDLMTGPVVRMIRSRLSSNNSAGTETDDGQGPSESAAALAVERIRSLKIDECTKIDPEWLGWIRKNVDQVSCVYMKKKTKFRTT</sequence>